<evidence type="ECO:0000256" key="2">
    <source>
        <dbReference type="ARBA" id="ARBA00022679"/>
    </source>
</evidence>
<accession>A0A1Y2H0W9</accession>
<dbReference type="InterPro" id="IPR036282">
    <property type="entry name" value="Glutathione-S-Trfase_C_sf"/>
</dbReference>
<sequence>MQYTITRLSSEDKTSSDIAKALSDNRPATYKLEHYSLSGVGAVPRDLLAFGGVEWEDVIVTSWPHSVEAPFGVFPVLHIRTADGTEFKIAESFVIEHFLAKKFGLLGDNEWEELQIKMFHSSSLYLRERSLTGVTWNYKDKVEEATERFITKTLPLWIDTHTKHLKDNGSNGHYVGNKLSLADIQTANDIDHFQFVYRGDEIIEKIKKSDEIWRVKERVDTDPRLREWRQSEGYKNHIAASKSIYANTGI</sequence>
<dbReference type="STRING" id="64571.A0A1Y2H0W9"/>
<dbReference type="SUPFAM" id="SSF52833">
    <property type="entry name" value="Thioredoxin-like"/>
    <property type="match status" value="1"/>
</dbReference>
<dbReference type="GO" id="GO:0006749">
    <property type="term" value="P:glutathione metabolic process"/>
    <property type="evidence" value="ECO:0007669"/>
    <property type="project" value="TreeGrafter"/>
</dbReference>
<dbReference type="AlphaFoldDB" id="A0A1Y2H0W9"/>
<comment type="caution">
    <text evidence="6">The sequence shown here is derived from an EMBL/GenBank/DDBJ whole genome shotgun (WGS) entry which is preliminary data.</text>
</comment>
<name>A0A1Y2H0W9_9FUNG</name>
<dbReference type="Pfam" id="PF14497">
    <property type="entry name" value="GST_C_3"/>
    <property type="match status" value="1"/>
</dbReference>
<dbReference type="EC" id="2.5.1.18" evidence="1"/>
<evidence type="ECO:0000259" key="4">
    <source>
        <dbReference type="PROSITE" id="PS50404"/>
    </source>
</evidence>
<gene>
    <name evidence="6" type="ORF">BCR41DRAFT_383074</name>
</gene>
<dbReference type="EMBL" id="MCFF01000002">
    <property type="protein sequence ID" value="ORZ28200.1"/>
    <property type="molecule type" value="Genomic_DNA"/>
</dbReference>
<dbReference type="Gene3D" id="3.40.30.10">
    <property type="entry name" value="Glutaredoxin"/>
    <property type="match status" value="1"/>
</dbReference>
<dbReference type="OrthoDB" id="414243at2759"/>
<dbReference type="RefSeq" id="XP_021885885.1">
    <property type="nucleotide sequence ID" value="XM_022027416.1"/>
</dbReference>
<proteinExistence type="predicted"/>
<dbReference type="InterPro" id="IPR050213">
    <property type="entry name" value="GST_superfamily"/>
</dbReference>
<protein>
    <recommendedName>
        <fullName evidence="1">glutathione transferase</fullName>
        <ecNumber evidence="1">2.5.1.18</ecNumber>
    </recommendedName>
</protein>
<dbReference type="PANTHER" id="PTHR11571">
    <property type="entry name" value="GLUTATHIONE S-TRANSFERASE"/>
    <property type="match status" value="1"/>
</dbReference>
<dbReference type="Gene3D" id="1.20.1050.10">
    <property type="match status" value="1"/>
</dbReference>
<comment type="catalytic activity">
    <reaction evidence="3">
        <text>RX + glutathione = an S-substituted glutathione + a halide anion + H(+)</text>
        <dbReference type="Rhea" id="RHEA:16437"/>
        <dbReference type="ChEBI" id="CHEBI:15378"/>
        <dbReference type="ChEBI" id="CHEBI:16042"/>
        <dbReference type="ChEBI" id="CHEBI:17792"/>
        <dbReference type="ChEBI" id="CHEBI:57925"/>
        <dbReference type="ChEBI" id="CHEBI:90779"/>
        <dbReference type="EC" id="2.5.1.18"/>
    </reaction>
</comment>
<evidence type="ECO:0000259" key="5">
    <source>
        <dbReference type="PROSITE" id="PS50405"/>
    </source>
</evidence>
<evidence type="ECO:0000256" key="3">
    <source>
        <dbReference type="ARBA" id="ARBA00047960"/>
    </source>
</evidence>
<evidence type="ECO:0000256" key="1">
    <source>
        <dbReference type="ARBA" id="ARBA00012452"/>
    </source>
</evidence>
<dbReference type="InParanoid" id="A0A1Y2H0W9"/>
<reference evidence="6 7" key="1">
    <citation type="submission" date="2016-07" db="EMBL/GenBank/DDBJ databases">
        <title>Pervasive Adenine N6-methylation of Active Genes in Fungi.</title>
        <authorList>
            <consortium name="DOE Joint Genome Institute"/>
            <person name="Mondo S.J."/>
            <person name="Dannebaum R.O."/>
            <person name="Kuo R.C."/>
            <person name="Labutti K."/>
            <person name="Haridas S."/>
            <person name="Kuo A."/>
            <person name="Salamov A."/>
            <person name="Ahrendt S.R."/>
            <person name="Lipzen A."/>
            <person name="Sullivan W."/>
            <person name="Andreopoulos W.B."/>
            <person name="Clum A."/>
            <person name="Lindquist E."/>
            <person name="Daum C."/>
            <person name="Ramamoorthy G.K."/>
            <person name="Gryganskyi A."/>
            <person name="Culley D."/>
            <person name="Magnuson J.K."/>
            <person name="James T.Y."/>
            <person name="O'Malley M.A."/>
            <person name="Stajich J.E."/>
            <person name="Spatafora J.W."/>
            <person name="Visel A."/>
            <person name="Grigoriev I.V."/>
        </authorList>
    </citation>
    <scope>NUCLEOTIDE SEQUENCE [LARGE SCALE GENOMIC DNA]</scope>
    <source>
        <strain evidence="6 7">NRRL 3116</strain>
    </source>
</reference>
<dbReference type="InterPro" id="IPR004045">
    <property type="entry name" value="Glutathione_S-Trfase_N"/>
</dbReference>
<dbReference type="PROSITE" id="PS50404">
    <property type="entry name" value="GST_NTER"/>
    <property type="match status" value="1"/>
</dbReference>
<keyword evidence="7" id="KW-1185">Reference proteome</keyword>
<feature type="domain" description="GST C-terminal" evidence="5">
    <location>
        <begin position="109"/>
        <end position="250"/>
    </location>
</feature>
<organism evidence="6 7">
    <name type="scientific">Lobosporangium transversale</name>
    <dbReference type="NCBI Taxonomy" id="64571"/>
    <lineage>
        <taxon>Eukaryota</taxon>
        <taxon>Fungi</taxon>
        <taxon>Fungi incertae sedis</taxon>
        <taxon>Mucoromycota</taxon>
        <taxon>Mortierellomycotina</taxon>
        <taxon>Mortierellomycetes</taxon>
        <taxon>Mortierellales</taxon>
        <taxon>Mortierellaceae</taxon>
        <taxon>Lobosporangium</taxon>
    </lineage>
</organism>
<dbReference type="GeneID" id="33569259"/>
<evidence type="ECO:0000313" key="6">
    <source>
        <dbReference type="EMBL" id="ORZ28200.1"/>
    </source>
</evidence>
<dbReference type="InterPro" id="IPR004046">
    <property type="entry name" value="GST_C"/>
</dbReference>
<evidence type="ECO:0000313" key="7">
    <source>
        <dbReference type="Proteomes" id="UP000193648"/>
    </source>
</evidence>
<dbReference type="InterPro" id="IPR036249">
    <property type="entry name" value="Thioredoxin-like_sf"/>
</dbReference>
<dbReference type="InterPro" id="IPR010987">
    <property type="entry name" value="Glutathione-S-Trfase_C-like"/>
</dbReference>
<dbReference type="SUPFAM" id="SSF47616">
    <property type="entry name" value="GST C-terminal domain-like"/>
    <property type="match status" value="1"/>
</dbReference>
<keyword evidence="2" id="KW-0808">Transferase</keyword>
<feature type="domain" description="GST N-terminal" evidence="4">
    <location>
        <begin position="28"/>
        <end position="107"/>
    </location>
</feature>
<dbReference type="Proteomes" id="UP000193648">
    <property type="component" value="Unassembled WGS sequence"/>
</dbReference>
<dbReference type="GO" id="GO:0004364">
    <property type="term" value="F:glutathione transferase activity"/>
    <property type="evidence" value="ECO:0007669"/>
    <property type="project" value="UniProtKB-EC"/>
</dbReference>
<dbReference type="PANTHER" id="PTHR11571:SF224">
    <property type="entry name" value="HEMATOPOIETIC PROSTAGLANDIN D SYNTHASE"/>
    <property type="match status" value="1"/>
</dbReference>
<dbReference type="PROSITE" id="PS50405">
    <property type="entry name" value="GST_CTER"/>
    <property type="match status" value="1"/>
</dbReference>